<comment type="cofactor">
    <cofactor evidence="1">
        <name>Mg(2+)</name>
        <dbReference type="ChEBI" id="CHEBI:18420"/>
    </cofactor>
</comment>
<evidence type="ECO:0000256" key="1">
    <source>
        <dbReference type="ARBA" id="ARBA00001946"/>
    </source>
</evidence>
<comment type="catalytic activity">
    <reaction evidence="17">
        <text>pyruvate + ATP = phosphoenolpyruvate + ADP + H(+)</text>
        <dbReference type="Rhea" id="RHEA:18157"/>
        <dbReference type="ChEBI" id="CHEBI:15361"/>
        <dbReference type="ChEBI" id="CHEBI:15378"/>
        <dbReference type="ChEBI" id="CHEBI:30616"/>
        <dbReference type="ChEBI" id="CHEBI:58702"/>
        <dbReference type="ChEBI" id="CHEBI:456216"/>
        <dbReference type="EC" id="2.7.1.40"/>
    </reaction>
</comment>
<evidence type="ECO:0000259" key="19">
    <source>
        <dbReference type="Pfam" id="PF02887"/>
    </source>
</evidence>
<evidence type="ECO:0000256" key="12">
    <source>
        <dbReference type="ARBA" id="ARBA00022842"/>
    </source>
</evidence>
<keyword evidence="7 17" id="KW-0808">Transferase</keyword>
<evidence type="ECO:0000256" key="2">
    <source>
        <dbReference type="ARBA" id="ARBA00001958"/>
    </source>
</evidence>
<dbReference type="Gene3D" id="2.40.33.10">
    <property type="entry name" value="PK beta-barrel domain-like"/>
    <property type="match status" value="1"/>
</dbReference>
<keyword evidence="12 17" id="KW-0460">Magnesium</keyword>
<dbReference type="InterPro" id="IPR036918">
    <property type="entry name" value="Pyrv_Knase_C_sf"/>
</dbReference>
<accession>A0A9D2P930</accession>
<evidence type="ECO:0000256" key="8">
    <source>
        <dbReference type="ARBA" id="ARBA00022723"/>
    </source>
</evidence>
<dbReference type="InterPro" id="IPR015806">
    <property type="entry name" value="Pyrv_Knase_insert_dom_sf"/>
</dbReference>
<dbReference type="FunFam" id="2.40.33.10:FF:000001">
    <property type="entry name" value="Pyruvate kinase"/>
    <property type="match status" value="1"/>
</dbReference>
<name>A0A9D2P930_9FIRM</name>
<protein>
    <recommendedName>
        <fullName evidence="6 16">Pyruvate kinase</fullName>
        <ecNumber evidence="5 16">2.7.1.40</ecNumber>
    </recommendedName>
</protein>
<evidence type="ECO:0000256" key="17">
    <source>
        <dbReference type="RuleBase" id="RU000504"/>
    </source>
</evidence>
<dbReference type="PANTHER" id="PTHR11817">
    <property type="entry name" value="PYRUVATE KINASE"/>
    <property type="match status" value="1"/>
</dbReference>
<evidence type="ECO:0000256" key="5">
    <source>
        <dbReference type="ARBA" id="ARBA00012142"/>
    </source>
</evidence>
<proteinExistence type="inferred from homology"/>
<keyword evidence="10 17" id="KW-0418">Kinase</keyword>
<dbReference type="InterPro" id="IPR001697">
    <property type="entry name" value="Pyr_Knase"/>
</dbReference>
<evidence type="ECO:0000256" key="13">
    <source>
        <dbReference type="ARBA" id="ARBA00022958"/>
    </source>
</evidence>
<evidence type="ECO:0000256" key="11">
    <source>
        <dbReference type="ARBA" id="ARBA00022840"/>
    </source>
</evidence>
<dbReference type="InterPro" id="IPR015795">
    <property type="entry name" value="Pyrv_Knase_C"/>
</dbReference>
<keyword evidence="13" id="KW-0630">Potassium</keyword>
<evidence type="ECO:0000256" key="16">
    <source>
        <dbReference type="NCBIfam" id="TIGR01064"/>
    </source>
</evidence>
<dbReference type="GO" id="GO:0016301">
    <property type="term" value="F:kinase activity"/>
    <property type="evidence" value="ECO:0007669"/>
    <property type="project" value="UniProtKB-KW"/>
</dbReference>
<organism evidence="20 21">
    <name type="scientific">Candidatus Lachnoclostridium pullistercoris</name>
    <dbReference type="NCBI Taxonomy" id="2838632"/>
    <lineage>
        <taxon>Bacteria</taxon>
        <taxon>Bacillati</taxon>
        <taxon>Bacillota</taxon>
        <taxon>Clostridia</taxon>
        <taxon>Lachnospirales</taxon>
        <taxon>Lachnospiraceae</taxon>
    </lineage>
</organism>
<feature type="domain" description="Pyruvate kinase C-terminal" evidence="19">
    <location>
        <begin position="358"/>
        <end position="476"/>
    </location>
</feature>
<dbReference type="InterPro" id="IPR015813">
    <property type="entry name" value="Pyrv/PenolPyrv_kinase-like_dom"/>
</dbReference>
<dbReference type="NCBIfam" id="NF004978">
    <property type="entry name" value="PRK06354.1"/>
    <property type="match status" value="1"/>
</dbReference>
<dbReference type="Gene3D" id="3.40.1380.20">
    <property type="entry name" value="Pyruvate kinase, C-terminal domain"/>
    <property type="match status" value="1"/>
</dbReference>
<dbReference type="GO" id="GO:0006950">
    <property type="term" value="P:response to stress"/>
    <property type="evidence" value="ECO:0007669"/>
    <property type="project" value="UniProtKB-ARBA"/>
</dbReference>
<evidence type="ECO:0000256" key="7">
    <source>
        <dbReference type="ARBA" id="ARBA00022679"/>
    </source>
</evidence>
<keyword evidence="9" id="KW-0547">Nucleotide-binding</keyword>
<feature type="domain" description="Pyruvate kinase barrel" evidence="18">
    <location>
        <begin position="1"/>
        <end position="323"/>
    </location>
</feature>
<dbReference type="GO" id="GO:0005524">
    <property type="term" value="F:ATP binding"/>
    <property type="evidence" value="ECO:0007669"/>
    <property type="project" value="UniProtKB-KW"/>
</dbReference>
<evidence type="ECO:0000256" key="15">
    <source>
        <dbReference type="ARBA" id="ARBA00023317"/>
    </source>
</evidence>
<dbReference type="InterPro" id="IPR011037">
    <property type="entry name" value="Pyrv_Knase-like_insert_dom_sf"/>
</dbReference>
<reference evidence="20" key="2">
    <citation type="submission" date="2021-04" db="EMBL/GenBank/DDBJ databases">
        <authorList>
            <person name="Gilroy R."/>
        </authorList>
    </citation>
    <scope>NUCLEOTIDE SEQUENCE</scope>
    <source>
        <strain evidence="20">CHK183-5548</strain>
    </source>
</reference>
<evidence type="ECO:0000256" key="6">
    <source>
        <dbReference type="ARBA" id="ARBA00018587"/>
    </source>
</evidence>
<dbReference type="FunFam" id="3.20.20.60:FF:000001">
    <property type="entry name" value="Pyruvate kinase"/>
    <property type="match status" value="1"/>
</dbReference>
<dbReference type="SUPFAM" id="SSF50800">
    <property type="entry name" value="PK beta-barrel domain-like"/>
    <property type="match status" value="1"/>
</dbReference>
<comment type="caution">
    <text evidence="20">The sequence shown here is derived from an EMBL/GenBank/DDBJ whole genome shotgun (WGS) entry which is preliminary data.</text>
</comment>
<evidence type="ECO:0000256" key="9">
    <source>
        <dbReference type="ARBA" id="ARBA00022741"/>
    </source>
</evidence>
<reference evidence="20" key="1">
    <citation type="journal article" date="2021" name="PeerJ">
        <title>Extensive microbial diversity within the chicken gut microbiome revealed by metagenomics and culture.</title>
        <authorList>
            <person name="Gilroy R."/>
            <person name="Ravi A."/>
            <person name="Getino M."/>
            <person name="Pursley I."/>
            <person name="Horton D.L."/>
            <person name="Alikhan N.F."/>
            <person name="Baker D."/>
            <person name="Gharbi K."/>
            <person name="Hall N."/>
            <person name="Watson M."/>
            <person name="Adriaenssens E.M."/>
            <person name="Foster-Nyarko E."/>
            <person name="Jarju S."/>
            <person name="Secka A."/>
            <person name="Antonio M."/>
            <person name="Oren A."/>
            <person name="Chaudhuri R.R."/>
            <person name="La Ragione R."/>
            <person name="Hildebrand F."/>
            <person name="Pallen M.J."/>
        </authorList>
    </citation>
    <scope>NUCLEOTIDE SEQUENCE</scope>
    <source>
        <strain evidence="20">CHK183-5548</strain>
    </source>
</reference>
<dbReference type="GO" id="GO:0000287">
    <property type="term" value="F:magnesium ion binding"/>
    <property type="evidence" value="ECO:0007669"/>
    <property type="project" value="UniProtKB-UniRule"/>
</dbReference>
<comment type="similarity">
    <text evidence="4 17">Belongs to the pyruvate kinase family.</text>
</comment>
<dbReference type="EC" id="2.7.1.40" evidence="5 16"/>
<evidence type="ECO:0000313" key="20">
    <source>
        <dbReference type="EMBL" id="HJC46566.1"/>
    </source>
</evidence>
<gene>
    <name evidence="20" type="primary">pyk</name>
    <name evidence="20" type="ORF">IAA04_00750</name>
</gene>
<keyword evidence="15 20" id="KW-0670">Pyruvate</keyword>
<dbReference type="Pfam" id="PF00224">
    <property type="entry name" value="PK"/>
    <property type="match status" value="1"/>
</dbReference>
<dbReference type="NCBIfam" id="TIGR01064">
    <property type="entry name" value="pyruv_kin"/>
    <property type="match status" value="1"/>
</dbReference>
<evidence type="ECO:0000256" key="10">
    <source>
        <dbReference type="ARBA" id="ARBA00022777"/>
    </source>
</evidence>
<dbReference type="Gene3D" id="3.20.20.60">
    <property type="entry name" value="Phosphoenolpyruvate-binding domains"/>
    <property type="match status" value="1"/>
</dbReference>
<dbReference type="EMBL" id="DWWL01000004">
    <property type="protein sequence ID" value="HJC46566.1"/>
    <property type="molecule type" value="Genomic_DNA"/>
</dbReference>
<dbReference type="InterPro" id="IPR015793">
    <property type="entry name" value="Pyrv_Knase_brl"/>
</dbReference>
<evidence type="ECO:0000259" key="18">
    <source>
        <dbReference type="Pfam" id="PF00224"/>
    </source>
</evidence>
<dbReference type="NCBIfam" id="NF004491">
    <property type="entry name" value="PRK05826.1"/>
    <property type="match status" value="1"/>
</dbReference>
<dbReference type="GO" id="GO:0030955">
    <property type="term" value="F:potassium ion binding"/>
    <property type="evidence" value="ECO:0007669"/>
    <property type="project" value="UniProtKB-UniRule"/>
</dbReference>
<keyword evidence="11" id="KW-0067">ATP-binding</keyword>
<evidence type="ECO:0000313" key="21">
    <source>
        <dbReference type="Proteomes" id="UP000823883"/>
    </source>
</evidence>
<keyword evidence="14 17" id="KW-0324">Glycolysis</keyword>
<sequence length="479" mass="52548">MRKTKIVCTMGPNTNDPEVMKQLALSGMDVARFNFSHGDYEEHRGRLNILRNVREELGIPVAALLDTKGPEIRTGVLKDDKKVTLVEGQEYVLTTEEVPTDDKICYINYEQLHEDVVPGNRILIDDGLIALEVEKVEGTEIHCRVLNGGELGSKKGVNVPNVKIKLPALTDKDKEDILFGIQEGFDFIAASFVRTADAIREIKKILEDHDYEMGVIAKIENAEGIENLDEIIDAADGIMVARGDMGVEIPPEKVPYIQKTIIRKCNEACKIVITATQMLDSMIRNPRPTRAEVADVANAVYDGTDAVMLSGETAMGKYPVEAVKMMAKIVEDSESHLDYTKNRHSANTVVQGVSNISNAVCSGTVSTAHELGAKVIVTPTISGFTAKLLSKWRPEAPIVGLSPSASAVRRMMLYWGVKPYQAKRADSTDILVYASIELLKEKGVVKEGDLAVVTAGVVSYSKRHEPASDTNIMRVVKVD</sequence>
<dbReference type="GO" id="GO:0004743">
    <property type="term" value="F:pyruvate kinase activity"/>
    <property type="evidence" value="ECO:0007669"/>
    <property type="project" value="UniProtKB-UniRule"/>
</dbReference>
<dbReference type="PRINTS" id="PR01050">
    <property type="entry name" value="PYRUVTKNASE"/>
</dbReference>
<dbReference type="InterPro" id="IPR040442">
    <property type="entry name" value="Pyrv_kinase-like_dom_sf"/>
</dbReference>
<dbReference type="Proteomes" id="UP000823883">
    <property type="component" value="Unassembled WGS sequence"/>
</dbReference>
<comment type="cofactor">
    <cofactor evidence="2">
        <name>K(+)</name>
        <dbReference type="ChEBI" id="CHEBI:29103"/>
    </cofactor>
</comment>
<dbReference type="AlphaFoldDB" id="A0A9D2P930"/>
<comment type="pathway">
    <text evidence="3 17">Carbohydrate degradation; glycolysis; pyruvate from D-glyceraldehyde 3-phosphate: step 5/5.</text>
</comment>
<evidence type="ECO:0000256" key="14">
    <source>
        <dbReference type="ARBA" id="ARBA00023152"/>
    </source>
</evidence>
<evidence type="ECO:0000256" key="4">
    <source>
        <dbReference type="ARBA" id="ARBA00008663"/>
    </source>
</evidence>
<dbReference type="SUPFAM" id="SSF52935">
    <property type="entry name" value="PK C-terminal domain-like"/>
    <property type="match status" value="1"/>
</dbReference>
<dbReference type="SUPFAM" id="SSF51621">
    <property type="entry name" value="Phosphoenolpyruvate/pyruvate domain"/>
    <property type="match status" value="1"/>
</dbReference>
<dbReference type="Pfam" id="PF02887">
    <property type="entry name" value="PK_C"/>
    <property type="match status" value="1"/>
</dbReference>
<evidence type="ECO:0000256" key="3">
    <source>
        <dbReference type="ARBA" id="ARBA00004997"/>
    </source>
</evidence>
<keyword evidence="8" id="KW-0479">Metal-binding</keyword>